<feature type="compositionally biased region" description="Polar residues" evidence="1">
    <location>
        <begin position="29"/>
        <end position="42"/>
    </location>
</feature>
<evidence type="ECO:0008006" key="4">
    <source>
        <dbReference type="Google" id="ProtNLM"/>
    </source>
</evidence>
<dbReference type="OrthoDB" id="9514740at2759"/>
<organism evidence="2 3">
    <name type="scientific">Adiantum capillus-veneris</name>
    <name type="common">Maidenhair fern</name>
    <dbReference type="NCBI Taxonomy" id="13818"/>
    <lineage>
        <taxon>Eukaryota</taxon>
        <taxon>Viridiplantae</taxon>
        <taxon>Streptophyta</taxon>
        <taxon>Embryophyta</taxon>
        <taxon>Tracheophyta</taxon>
        <taxon>Polypodiopsida</taxon>
        <taxon>Polypodiidae</taxon>
        <taxon>Polypodiales</taxon>
        <taxon>Pteridineae</taxon>
        <taxon>Pteridaceae</taxon>
        <taxon>Vittarioideae</taxon>
        <taxon>Adiantum</taxon>
    </lineage>
</organism>
<evidence type="ECO:0000313" key="3">
    <source>
        <dbReference type="Proteomes" id="UP000886520"/>
    </source>
</evidence>
<dbReference type="AlphaFoldDB" id="A0A9D4V9U7"/>
<feature type="region of interest" description="Disordered" evidence="1">
    <location>
        <begin position="26"/>
        <end position="81"/>
    </location>
</feature>
<protein>
    <recommendedName>
        <fullName evidence="4">C2H2-type domain-containing protein</fullName>
    </recommendedName>
</protein>
<gene>
    <name evidence="2" type="ORF">GOP47_0001902</name>
</gene>
<sequence>MPPSAWVAWRRILSCKQDSHVSVYDPKGTASTTNVNGRQVPTNKGGVARPNVQSSHNHIKGHGNTNQAKKRRSTSSSVCCNDLKNVVHGNTRVMHRGDQDSPLSHHHSSPHQLKVLLQEPSLLYSPRIDLHVSSVQRSSAHHGKKSSTSCYDCSIASCEPSESFSPKSSNGFQARENGNWYPASTCHKCGDSISDTPDALEEHYTTHHAVTELKEGDSARSIVEIIFQTSWLRQDIVCARPERIFKVHNSPRTIAKFEDYREMVKLKASKISKRQSRCLVDGNELLRFYSTTVTCRMGKTCLSTSSSSPWTTSLCASATCGVCQILKHGFPTQGQPGIYTNASSSQAHDTSMCCQEYDTTANAKRAMLVCRVIAGRVKKSGYESSQDGPISGYDSVAGEAGVYTDLDELLVFNNKAVLPCFVAVYSC</sequence>
<evidence type="ECO:0000313" key="2">
    <source>
        <dbReference type="EMBL" id="KAI5082159.1"/>
    </source>
</evidence>
<dbReference type="SUPFAM" id="SSF56399">
    <property type="entry name" value="ADP-ribosylation"/>
    <property type="match status" value="1"/>
</dbReference>
<proteinExistence type="predicted"/>
<reference evidence="2" key="1">
    <citation type="submission" date="2021-01" db="EMBL/GenBank/DDBJ databases">
        <title>Adiantum capillus-veneris genome.</title>
        <authorList>
            <person name="Fang Y."/>
            <person name="Liao Q."/>
        </authorList>
    </citation>
    <scope>NUCLEOTIDE SEQUENCE</scope>
    <source>
        <strain evidence="2">H3</strain>
        <tissue evidence="2">Leaf</tissue>
    </source>
</reference>
<dbReference type="Proteomes" id="UP000886520">
    <property type="component" value="Chromosome 2"/>
</dbReference>
<dbReference type="Gene3D" id="3.90.228.10">
    <property type="match status" value="1"/>
</dbReference>
<accession>A0A9D4V9U7</accession>
<dbReference type="EMBL" id="JABFUD020000003">
    <property type="protein sequence ID" value="KAI5082159.1"/>
    <property type="molecule type" value="Genomic_DNA"/>
</dbReference>
<name>A0A9D4V9U7_ADICA</name>
<dbReference type="PANTHER" id="PTHR31681:SF3">
    <property type="entry name" value="OS04G0690100 PROTEIN"/>
    <property type="match status" value="1"/>
</dbReference>
<keyword evidence="3" id="KW-1185">Reference proteome</keyword>
<dbReference type="PANTHER" id="PTHR31681">
    <property type="entry name" value="C2H2-LIKE ZINC FINGER PROTEIN"/>
    <property type="match status" value="1"/>
</dbReference>
<comment type="caution">
    <text evidence="2">The sequence shown here is derived from an EMBL/GenBank/DDBJ whole genome shotgun (WGS) entry which is preliminary data.</text>
</comment>
<evidence type="ECO:0000256" key="1">
    <source>
        <dbReference type="SAM" id="MobiDB-lite"/>
    </source>
</evidence>